<dbReference type="Pfam" id="PF21702">
    <property type="entry name" value="GLGE_C"/>
    <property type="match status" value="1"/>
</dbReference>
<dbReference type="PANTHER" id="PTHR47786:SF2">
    <property type="entry name" value="GLYCOSYL HYDROLASE FAMILY 13 CATALYTIC DOMAIN-CONTAINING PROTEIN"/>
    <property type="match status" value="1"/>
</dbReference>
<comment type="function">
    <text evidence="6">Maltosyltransferase that uses maltose 1-phosphate (M1P) as the sugar donor to elongate linear or branched alpha-(1-&gt;4)-glucans. Is involved in a branched alpha-glucan biosynthetic pathway from trehalose, together with TreS, Mak and GlgB.</text>
</comment>
<evidence type="ECO:0000256" key="2">
    <source>
        <dbReference type="ARBA" id="ARBA00022676"/>
    </source>
</evidence>
<dbReference type="EC" id="2.4.99.16" evidence="6"/>
<dbReference type="GO" id="GO:0016758">
    <property type="term" value="F:hexosyltransferase activity"/>
    <property type="evidence" value="ECO:0007669"/>
    <property type="project" value="UniProtKB-UniRule"/>
</dbReference>
<dbReference type="Pfam" id="PF11896">
    <property type="entry name" value="GlgE_dom_N_S"/>
    <property type="match status" value="1"/>
</dbReference>
<evidence type="ECO:0000259" key="8">
    <source>
        <dbReference type="SMART" id="SM00642"/>
    </source>
</evidence>
<sequence length="654" mass="74756">MESNRVVIENLKPQIDCGRHPAKRTVDEPCRVTANAYMEGHDVVSAHLIVRAPGSTRWRTLPLSYDIHLDRVEGSFVPDKIGRWEFTVEAWPDAFESWRSGLSKKVEAGLDVSLELLEGAQLVEEAAGRASGKKSAALKEAAEELSDEEVSARKRVEVALAATLQKLIAPHFDPATVTRYEPVGTIIVDRKRARFGSWYEMFPRSQGARPGKHGTFATAAKQLPRLARLGFDVVYLSPIHPLGQTKRKGRNNTLRAKPEDPGSPWAIGSEAGGHTAVEPRLGTLADFQTFVERANDLDLEVALDYALQCSPDHPWVEEHPEWFKIRPDGSIQYAENPPKKYEDIFPLDFGCEDWRSLWNACRDVFLFWIERGVKIFRVDNPHTKPFAFWEWVIREIQEDHPDVIFLSEAFTRPTRMKGLAKLGFTQSYTYFTWRNTPHELREYLTELTQTEMAEYFRPNFFANTPDILHEYLQRGGRPAFRIRLLLAATLSPSYGIYSGFELCERTPREPGSEEYLNSEKYEIKYRDFDAPGNINQDIETINRIRRDNPALQNLTNLSFHHSENDRLLFYRKSAPGNDLLIVVNLDPGTAHESTLHVPLAEMGIRINEPYEVEDLLTGERFTWRGDRAYVLLDPRSRVGHVLRVIAPTSEVDRT</sequence>
<evidence type="ECO:0000256" key="1">
    <source>
        <dbReference type="ARBA" id="ARBA00011738"/>
    </source>
</evidence>
<evidence type="ECO:0000256" key="6">
    <source>
        <dbReference type="HAMAP-Rule" id="MF_02124"/>
    </source>
</evidence>
<feature type="site" description="Transition state stabilizer" evidence="6">
    <location>
        <position position="466"/>
    </location>
</feature>
<comment type="subunit">
    <text evidence="1 6">Homodimer.</text>
</comment>
<comment type="caution">
    <text evidence="9">The sequence shown here is derived from an EMBL/GenBank/DDBJ whole genome shotgun (WGS) entry which is preliminary data.</text>
</comment>
<dbReference type="InterPro" id="IPR026585">
    <property type="entry name" value="GlgE"/>
</dbReference>
<dbReference type="AlphaFoldDB" id="A0AAE5CDW0"/>
<feature type="binding site" evidence="6">
    <location>
        <position position="248"/>
    </location>
    <ligand>
        <name>alpha-maltose 1-phosphate</name>
        <dbReference type="ChEBI" id="CHEBI:63576"/>
    </ligand>
</feature>
<dbReference type="SUPFAM" id="SSF51011">
    <property type="entry name" value="Glycosyl hydrolase domain"/>
    <property type="match status" value="1"/>
</dbReference>
<reference evidence="9 10" key="1">
    <citation type="submission" date="2020-01" db="EMBL/GenBank/DDBJ databases">
        <title>Genomes assembled from Gulf of Kutch pelagic sediment metagenomes.</title>
        <authorList>
            <person name="Chandrashekar M."/>
            <person name="Mahajan M.S."/>
            <person name="Dave K.J."/>
            <person name="Vatsa P."/>
            <person name="Nathani N.M."/>
        </authorList>
    </citation>
    <scope>NUCLEOTIDE SEQUENCE [LARGE SCALE GENOMIC DNA]</scope>
    <source>
        <strain evidence="9">KS3-K002</strain>
    </source>
</reference>
<feature type="active site" description="Proton donor" evidence="6">
    <location>
        <position position="408"/>
    </location>
</feature>
<comment type="similarity">
    <text evidence="6">Belongs to the glycosyl hydrolase 13 family. GlgE subfamily.</text>
</comment>
<comment type="catalytic activity">
    <reaction evidence="5 6">
        <text>alpha-maltose 1-phosphate + [(1-&gt;4)-alpha-D-glucosyl](n) = [(1-&gt;4)-alpha-D-glucosyl](n+2) + phosphate</text>
        <dbReference type="Rhea" id="RHEA:42692"/>
        <dbReference type="Rhea" id="RHEA-COMP:9584"/>
        <dbReference type="Rhea" id="RHEA-COMP:10183"/>
        <dbReference type="ChEBI" id="CHEBI:15444"/>
        <dbReference type="ChEBI" id="CHEBI:43474"/>
        <dbReference type="ChEBI" id="CHEBI:63576"/>
        <dbReference type="EC" id="2.4.99.16"/>
    </reaction>
</comment>
<feature type="binding site" evidence="6">
    <location>
        <position position="308"/>
    </location>
    <ligand>
        <name>alpha-maltose 1-phosphate</name>
        <dbReference type="ChEBI" id="CHEBI:63576"/>
    </ligand>
</feature>
<evidence type="ECO:0000256" key="4">
    <source>
        <dbReference type="ARBA" id="ARBA00023277"/>
    </source>
</evidence>
<dbReference type="SMART" id="SM00642">
    <property type="entry name" value="Aamy"/>
    <property type="match status" value="1"/>
</dbReference>
<evidence type="ECO:0000313" key="9">
    <source>
        <dbReference type="EMBL" id="NIR76619.1"/>
    </source>
</evidence>
<dbReference type="InterPro" id="IPR013780">
    <property type="entry name" value="Glyco_hydro_b"/>
</dbReference>
<dbReference type="Proteomes" id="UP000702544">
    <property type="component" value="Unassembled WGS sequence"/>
</dbReference>
<feature type="binding site" evidence="6">
    <location>
        <position position="343"/>
    </location>
    <ligand>
        <name>alpha-maltose 1-phosphate</name>
        <dbReference type="ChEBI" id="CHEBI:63576"/>
    </ligand>
</feature>
<keyword evidence="4 6" id="KW-0119">Carbohydrate metabolism</keyword>
<organism evidence="9 10">
    <name type="scientific">Candidatus Kutchimonas denitrificans</name>
    <dbReference type="NCBI Taxonomy" id="3056748"/>
    <lineage>
        <taxon>Bacteria</taxon>
        <taxon>Pseudomonadati</taxon>
        <taxon>Gemmatimonadota</taxon>
        <taxon>Gemmatimonadia</taxon>
        <taxon>Candidatus Palauibacterales</taxon>
        <taxon>Candidatus Palauibacteraceae</taxon>
        <taxon>Candidatus Kutchimonas</taxon>
    </lineage>
</organism>
<dbReference type="EMBL" id="JAACAK010000137">
    <property type="protein sequence ID" value="NIR76619.1"/>
    <property type="molecule type" value="Genomic_DNA"/>
</dbReference>
<dbReference type="InterPro" id="IPR013783">
    <property type="entry name" value="Ig-like_fold"/>
</dbReference>
<dbReference type="Gene3D" id="2.60.40.10">
    <property type="entry name" value="Immunoglobulins"/>
    <property type="match status" value="1"/>
</dbReference>
<keyword evidence="2 6" id="KW-0328">Glycosyltransferase</keyword>
<dbReference type="InterPro" id="IPR017853">
    <property type="entry name" value="GH"/>
</dbReference>
<dbReference type="HAMAP" id="MF_02124">
    <property type="entry name" value="GlgE"/>
    <property type="match status" value="1"/>
</dbReference>
<accession>A0AAE5CDW0</accession>
<dbReference type="GO" id="GO:0030979">
    <property type="term" value="P:alpha-glucan biosynthetic process"/>
    <property type="evidence" value="ECO:0007669"/>
    <property type="project" value="UniProtKB-UniRule"/>
</dbReference>
<feature type="domain" description="Glycosyl hydrolase family 13 catalytic" evidence="8">
    <location>
        <begin position="196"/>
        <end position="545"/>
    </location>
</feature>
<protein>
    <recommendedName>
        <fullName evidence="6">Alpha-1,4-glucan:maltose-1-phosphate maltosyltransferase</fullName>
        <shortName evidence="6">GMPMT</shortName>
        <ecNumber evidence="6">2.4.99.16</ecNumber>
    </recommendedName>
    <alternativeName>
        <fullName evidence="6">(1-&gt;4)-alpha-D-glucan:maltose-1-phosphate alpha-D-maltosyltransferase</fullName>
    </alternativeName>
</protein>
<dbReference type="InterPro" id="IPR049171">
    <property type="entry name" value="GLGE_C"/>
</dbReference>
<feature type="binding site" evidence="6">
    <location>
        <begin position="520"/>
        <end position="521"/>
    </location>
    <ligand>
        <name>alpha-maltose 1-phosphate</name>
        <dbReference type="ChEBI" id="CHEBI:63576"/>
    </ligand>
</feature>
<dbReference type="Gene3D" id="2.60.40.1180">
    <property type="entry name" value="Golgi alpha-mannosidase II"/>
    <property type="match status" value="1"/>
</dbReference>
<feature type="binding site" evidence="6">
    <location>
        <position position="380"/>
    </location>
    <ligand>
        <name>alpha-maltose 1-phosphate</name>
        <dbReference type="ChEBI" id="CHEBI:63576"/>
    </ligand>
</feature>
<dbReference type="Gene3D" id="3.20.20.80">
    <property type="entry name" value="Glycosidases"/>
    <property type="match status" value="1"/>
</dbReference>
<evidence type="ECO:0000256" key="5">
    <source>
        <dbReference type="ARBA" id="ARBA00048735"/>
    </source>
</evidence>
<dbReference type="GO" id="GO:0004553">
    <property type="term" value="F:hydrolase activity, hydrolyzing O-glycosyl compounds"/>
    <property type="evidence" value="ECO:0007669"/>
    <property type="project" value="InterPro"/>
</dbReference>
<evidence type="ECO:0000256" key="7">
    <source>
        <dbReference type="SAM" id="MobiDB-lite"/>
    </source>
</evidence>
<dbReference type="PANTHER" id="PTHR47786">
    <property type="entry name" value="ALPHA-1,4-GLUCAN:MALTOSE-1-PHOSPHATE MALTOSYLTRANSFERASE"/>
    <property type="match status" value="1"/>
</dbReference>
<proteinExistence type="inferred from homology"/>
<dbReference type="InterPro" id="IPR021828">
    <property type="entry name" value="GlgE_dom_N/S"/>
</dbReference>
<feature type="active site" description="Nucleophile" evidence="6">
    <location>
        <position position="379"/>
    </location>
</feature>
<evidence type="ECO:0000256" key="3">
    <source>
        <dbReference type="ARBA" id="ARBA00022679"/>
    </source>
</evidence>
<keyword evidence="3 6" id="KW-0808">Transferase</keyword>
<dbReference type="CDD" id="cd11344">
    <property type="entry name" value="AmyAc_GlgE_like"/>
    <property type="match status" value="1"/>
</dbReference>
<dbReference type="InterPro" id="IPR006047">
    <property type="entry name" value="GH13_cat_dom"/>
</dbReference>
<gene>
    <name evidence="6" type="primary">glgE</name>
    <name evidence="9" type="ORF">GWO12_16180</name>
</gene>
<feature type="region of interest" description="Disordered" evidence="7">
    <location>
        <begin position="245"/>
        <end position="272"/>
    </location>
</feature>
<name>A0AAE5CDW0_9BACT</name>
<evidence type="ECO:0000313" key="10">
    <source>
        <dbReference type="Proteomes" id="UP000702544"/>
    </source>
</evidence>
<dbReference type="Gene3D" id="1.20.58.80">
    <property type="entry name" value="Phosphotransferase system, lactose/cellobiose-type IIA subunit"/>
    <property type="match status" value="1"/>
</dbReference>
<dbReference type="SUPFAM" id="SSF51445">
    <property type="entry name" value="(Trans)glycosidases"/>
    <property type="match status" value="1"/>
</dbReference>